<dbReference type="GO" id="GO:0006952">
    <property type="term" value="P:defense response"/>
    <property type="evidence" value="ECO:0007669"/>
    <property type="project" value="UniProtKB-KW"/>
</dbReference>
<evidence type="ECO:0000259" key="5">
    <source>
        <dbReference type="Pfam" id="PF23598"/>
    </source>
</evidence>
<dbReference type="Gene3D" id="1.20.5.4130">
    <property type="match status" value="1"/>
</dbReference>
<dbReference type="Pfam" id="PF23598">
    <property type="entry name" value="LRR_14"/>
    <property type="match status" value="1"/>
</dbReference>
<organism evidence="6 7">
    <name type="scientific">Jatropha curcas</name>
    <name type="common">Barbados nut</name>
    <dbReference type="NCBI Taxonomy" id="180498"/>
    <lineage>
        <taxon>Eukaryota</taxon>
        <taxon>Viridiplantae</taxon>
        <taxon>Streptophyta</taxon>
        <taxon>Embryophyta</taxon>
        <taxon>Tracheophyta</taxon>
        <taxon>Spermatophyta</taxon>
        <taxon>Magnoliopsida</taxon>
        <taxon>eudicotyledons</taxon>
        <taxon>Gunneridae</taxon>
        <taxon>Pentapetalae</taxon>
        <taxon>rosids</taxon>
        <taxon>fabids</taxon>
        <taxon>Malpighiales</taxon>
        <taxon>Euphorbiaceae</taxon>
        <taxon>Crotonoideae</taxon>
        <taxon>Jatropheae</taxon>
        <taxon>Jatropha</taxon>
    </lineage>
</organism>
<dbReference type="GO" id="GO:0000166">
    <property type="term" value="F:nucleotide binding"/>
    <property type="evidence" value="ECO:0007669"/>
    <property type="project" value="UniProtKB-KW"/>
</dbReference>
<dbReference type="SUPFAM" id="SSF52058">
    <property type="entry name" value="L domain-like"/>
    <property type="match status" value="1"/>
</dbReference>
<evidence type="ECO:0000256" key="3">
    <source>
        <dbReference type="ARBA" id="ARBA00022821"/>
    </source>
</evidence>
<dbReference type="Gene3D" id="3.80.10.10">
    <property type="entry name" value="Ribonuclease Inhibitor"/>
    <property type="match status" value="2"/>
</dbReference>
<dbReference type="InterPro" id="IPR041118">
    <property type="entry name" value="Rx_N"/>
</dbReference>
<gene>
    <name evidence="6" type="ORF">JCGZ_20887</name>
</gene>
<sequence length="690" mass="79785">MLSFPRTTNPYMARQTVLSVLGKILNLLIQESDSLLEFEDQFQCIEAQLRKHADWLETPWFPYVLIEIIYDTEDLIDELIIRSAQRRSREAIIRCILSLVDLPRQFFYVLALIDLTDSYRFYKKLKLIEINVSRTFGLACGSGSWHNTFSPYDLEIGTTIVSPVISKFEALASKRQLRPAVRKQARWLRDEFKCLKAFLKDLESRETLSERGMAWTEELCDVCRSTENVVGLFLTKNEKGNPKSLVWSPRNFISQRNLVQQMARIQVKVSDISKRIYEAMHQRTWHTDRFPSITPPTATPEQLDIDMVCFEEDVDAVIKQLLKDDPRCLTISIVGQDIGNFLDRCISSNCFHFLWVLDLENVYKPKLPKAVGQLIHLRYLGLRSTYLEMLPMFIDKLLNLQTLDLKRTCINTIPITIWKMQKLRHLFLDESFCSTFIPQQEHRSSVELQTFWGAFINENSPVKNGLDSWLSIRKLALKCKLSVPSQKAAMSLQLFNIADWVVNLKHLQSLRLKSFDESGQPWDVHLQSLSGNVELSDIYLVGKLRNQDLISNFPQSLTEVTLSASGLIEDPMQTLEKLPKLRIVGLFSKSFSGKKMLCKDGGFPKLEVLKLWELELLEEWNMEKGAMPSLKHLEIRHCINLKMLPDALRSIDTLREVKLTKLPMLSSSLKDKQNEDLNKIAHVRLICIED</sequence>
<dbReference type="InterPro" id="IPR032675">
    <property type="entry name" value="LRR_dom_sf"/>
</dbReference>
<evidence type="ECO:0000313" key="6">
    <source>
        <dbReference type="EMBL" id="KDP43877.1"/>
    </source>
</evidence>
<dbReference type="InterPro" id="IPR055414">
    <property type="entry name" value="LRR_R13L4/SHOC2-like"/>
</dbReference>
<dbReference type="OrthoDB" id="611536at2759"/>
<protein>
    <submittedName>
        <fullName evidence="6">Uncharacterized protein</fullName>
    </submittedName>
</protein>
<name>A0A067L639_JATCU</name>
<dbReference type="AlphaFoldDB" id="A0A067L639"/>
<evidence type="ECO:0000256" key="1">
    <source>
        <dbReference type="ARBA" id="ARBA00022737"/>
    </source>
</evidence>
<proteinExistence type="predicted"/>
<dbReference type="EMBL" id="KK914257">
    <property type="protein sequence ID" value="KDP43877.1"/>
    <property type="molecule type" value="Genomic_DNA"/>
</dbReference>
<keyword evidence="7" id="KW-1185">Reference proteome</keyword>
<evidence type="ECO:0000313" key="7">
    <source>
        <dbReference type="Proteomes" id="UP000027138"/>
    </source>
</evidence>
<feature type="domain" description="Disease resistance N-terminal" evidence="4">
    <location>
        <begin position="160"/>
        <end position="242"/>
    </location>
</feature>
<dbReference type="PANTHER" id="PTHR47186:SF50">
    <property type="entry name" value="FBD DOMAIN-CONTAINING PROTEIN"/>
    <property type="match status" value="1"/>
</dbReference>
<evidence type="ECO:0000256" key="2">
    <source>
        <dbReference type="ARBA" id="ARBA00022741"/>
    </source>
</evidence>
<feature type="domain" description="Disease resistance R13L4/SHOC-2-like LRR" evidence="5">
    <location>
        <begin position="346"/>
        <end position="666"/>
    </location>
</feature>
<dbReference type="PANTHER" id="PTHR47186">
    <property type="entry name" value="LEUCINE-RICH REPEAT-CONTAINING PROTEIN 57"/>
    <property type="match status" value="1"/>
</dbReference>
<evidence type="ECO:0000259" key="4">
    <source>
        <dbReference type="Pfam" id="PF18052"/>
    </source>
</evidence>
<dbReference type="Proteomes" id="UP000027138">
    <property type="component" value="Unassembled WGS sequence"/>
</dbReference>
<keyword evidence="2" id="KW-0547">Nucleotide-binding</keyword>
<keyword evidence="1" id="KW-0677">Repeat</keyword>
<keyword evidence="3" id="KW-0611">Plant defense</keyword>
<dbReference type="Pfam" id="PF18052">
    <property type="entry name" value="Rx_N"/>
    <property type="match status" value="1"/>
</dbReference>
<reference evidence="6 7" key="1">
    <citation type="journal article" date="2014" name="PLoS ONE">
        <title>Global Analysis of Gene Expression Profiles in Physic Nut (Jatropha curcas L.) Seedlings Exposed to Salt Stress.</title>
        <authorList>
            <person name="Zhang L."/>
            <person name="Zhang C."/>
            <person name="Wu P."/>
            <person name="Chen Y."/>
            <person name="Li M."/>
            <person name="Jiang H."/>
            <person name="Wu G."/>
        </authorList>
    </citation>
    <scope>NUCLEOTIDE SEQUENCE [LARGE SCALE GENOMIC DNA]</scope>
    <source>
        <strain evidence="7">cv. GZQX0401</strain>
        <tissue evidence="6">Young leaves</tissue>
    </source>
</reference>
<accession>A0A067L639</accession>